<dbReference type="GO" id="GO:0008473">
    <property type="term" value="F:ornithine cyclodeaminase activity"/>
    <property type="evidence" value="ECO:0007669"/>
    <property type="project" value="UniProtKB-EC"/>
</dbReference>
<dbReference type="InterPro" id="IPR023401">
    <property type="entry name" value="ODC_N"/>
</dbReference>
<dbReference type="PANTHER" id="PTHR13812">
    <property type="entry name" value="KETIMINE REDUCTASE MU-CRYSTALLIN"/>
    <property type="match status" value="1"/>
</dbReference>
<dbReference type="InterPro" id="IPR003462">
    <property type="entry name" value="ODC_Mu_crystall"/>
</dbReference>
<keyword evidence="2" id="KW-1185">Reference proteome</keyword>
<dbReference type="PIRSF" id="PIRSF001439">
    <property type="entry name" value="CryM"/>
    <property type="match status" value="1"/>
</dbReference>
<comment type="caution">
    <text evidence="1">The sequence shown here is derived from an EMBL/GenBank/DDBJ whole genome shotgun (WGS) entry which is preliminary data.</text>
</comment>
<dbReference type="Gene3D" id="3.40.50.720">
    <property type="entry name" value="NAD(P)-binding Rossmann-like Domain"/>
    <property type="match status" value="1"/>
</dbReference>
<accession>A0ABR9KYR3</accession>
<name>A0ABR9KYR3_9PSEU</name>
<dbReference type="Proteomes" id="UP000656548">
    <property type="component" value="Unassembled WGS sequence"/>
</dbReference>
<dbReference type="SUPFAM" id="SSF51735">
    <property type="entry name" value="NAD(P)-binding Rossmann-fold domains"/>
    <property type="match status" value="1"/>
</dbReference>
<sequence>MSEQWYDQADTGLAGAGRVTVLSRADVRRCLATIDPVEIVRRTLARHDRGESLLPAEAYLRWENSRGAYTRSIGMPGAVGPHHGMKIINASVSNPAAGLERAGGLGLCFDAETARVTSIMEAGLLSAVRTAAVSAVGVDVTGFGGAGSLAIVGCGAQGRMHAALLSRRLPALRAVSLHDRDPAVAHRLADLLSRDDLEVTVHDKARDAVGAGEIAVFTTTADEGYVTPDWTRPGALLVNVSLGDLADETFLDAAALYVDDLDLVADNPRRPLGRLMRDGLVTRPSDGTAKPIDATLGGLLTGRYRSRGTARPHVVLNPFGMGVLDVALYGAIASQARHLGFGSLVDLG</sequence>
<dbReference type="PANTHER" id="PTHR13812:SF19">
    <property type="entry name" value="KETIMINE REDUCTASE MU-CRYSTALLIN"/>
    <property type="match status" value="1"/>
</dbReference>
<reference evidence="1 2" key="1">
    <citation type="submission" date="2020-10" db="EMBL/GenBank/DDBJ databases">
        <title>Sequencing the genomes of 1000 actinobacteria strains.</title>
        <authorList>
            <person name="Klenk H.-P."/>
        </authorList>
    </citation>
    <scope>NUCLEOTIDE SEQUENCE [LARGE SCALE GENOMIC DNA]</scope>
    <source>
        <strain evidence="1 2">DSM 46661</strain>
    </source>
</reference>
<dbReference type="RefSeq" id="WP_192741312.1">
    <property type="nucleotide sequence ID" value="NZ_JADBEJ010000001.1"/>
</dbReference>
<evidence type="ECO:0000313" key="2">
    <source>
        <dbReference type="Proteomes" id="UP000656548"/>
    </source>
</evidence>
<dbReference type="InterPro" id="IPR036291">
    <property type="entry name" value="NAD(P)-bd_dom_sf"/>
</dbReference>
<proteinExistence type="predicted"/>
<protein>
    <submittedName>
        <fullName evidence="1">Ornithine cyclodeaminase</fullName>
        <ecNumber evidence="1">4.3.1.12</ecNumber>
    </submittedName>
</protein>
<keyword evidence="1" id="KW-0456">Lyase</keyword>
<dbReference type="EC" id="4.3.1.12" evidence="1"/>
<dbReference type="Pfam" id="PF02423">
    <property type="entry name" value="OCD_Mu_crystall"/>
    <property type="match status" value="1"/>
</dbReference>
<gene>
    <name evidence="1" type="ORF">H4W30_000538</name>
</gene>
<evidence type="ECO:0000313" key="1">
    <source>
        <dbReference type="EMBL" id="MBE1573509.1"/>
    </source>
</evidence>
<organism evidence="1 2">
    <name type="scientific">Amycolatopsis roodepoortensis</name>
    <dbReference type="NCBI Taxonomy" id="700274"/>
    <lineage>
        <taxon>Bacteria</taxon>
        <taxon>Bacillati</taxon>
        <taxon>Actinomycetota</taxon>
        <taxon>Actinomycetes</taxon>
        <taxon>Pseudonocardiales</taxon>
        <taxon>Pseudonocardiaceae</taxon>
        <taxon>Amycolatopsis</taxon>
    </lineage>
</organism>
<dbReference type="EMBL" id="JADBEJ010000001">
    <property type="protein sequence ID" value="MBE1573509.1"/>
    <property type="molecule type" value="Genomic_DNA"/>
</dbReference>
<dbReference type="Gene3D" id="3.30.1780.10">
    <property type="entry name" value="ornithine cyclodeaminase, domain 1"/>
    <property type="match status" value="1"/>
</dbReference>